<evidence type="ECO:0000313" key="11">
    <source>
        <dbReference type="Proteomes" id="UP001145021"/>
    </source>
</evidence>
<dbReference type="FunFam" id="3.30.1360.120:FF:000007">
    <property type="entry name" value="tRNA modification GTPase GTPBP3, mitochondrial"/>
    <property type="match status" value="1"/>
</dbReference>
<comment type="subcellular location">
    <subcellularLocation>
        <location evidence="1">Mitochondrion</location>
    </subcellularLocation>
</comment>
<dbReference type="InterPro" id="IPR031168">
    <property type="entry name" value="G_TrmE"/>
</dbReference>
<dbReference type="NCBIfam" id="TIGR00450">
    <property type="entry name" value="mnmE_trmE_thdF"/>
    <property type="match status" value="1"/>
</dbReference>
<dbReference type="CDD" id="cd14858">
    <property type="entry name" value="TrmE_N"/>
    <property type="match status" value="1"/>
</dbReference>
<dbReference type="Pfam" id="PF12631">
    <property type="entry name" value="MnmE_helical"/>
    <property type="match status" value="1"/>
</dbReference>
<dbReference type="Proteomes" id="UP001145021">
    <property type="component" value="Unassembled WGS sequence"/>
</dbReference>
<dbReference type="NCBIfam" id="TIGR00231">
    <property type="entry name" value="small_GTP"/>
    <property type="match status" value="1"/>
</dbReference>
<feature type="domain" description="G" evidence="7">
    <location>
        <begin position="276"/>
        <end position="377"/>
    </location>
</feature>
<dbReference type="NCBIfam" id="NF003661">
    <property type="entry name" value="PRK05291.1-3"/>
    <property type="match status" value="1"/>
</dbReference>
<dbReference type="HAMAP" id="MF_00379">
    <property type="entry name" value="GTPase_MnmE"/>
    <property type="match status" value="1"/>
</dbReference>
<dbReference type="InterPro" id="IPR027368">
    <property type="entry name" value="MnmE_dom2"/>
</dbReference>
<dbReference type="InterPro" id="IPR006073">
    <property type="entry name" value="GTP-bd"/>
</dbReference>
<dbReference type="CDD" id="cd04164">
    <property type="entry name" value="trmE"/>
    <property type="match status" value="1"/>
</dbReference>
<dbReference type="InterPro" id="IPR004520">
    <property type="entry name" value="GTPase_MnmE"/>
</dbReference>
<evidence type="ECO:0000256" key="4">
    <source>
        <dbReference type="ARBA" id="ARBA00022741"/>
    </source>
</evidence>
<keyword evidence="4 6" id="KW-0547">Nucleotide-binding</keyword>
<comment type="similarity">
    <text evidence="2 6">Belongs to the TRAFAC class TrmE-Era-EngA-EngB-Septin-like GTPase superfamily. TrmE GTPase family.</text>
</comment>
<dbReference type="Gene3D" id="1.20.120.430">
    <property type="entry name" value="tRNA modification GTPase MnmE domain 2"/>
    <property type="match status" value="1"/>
</dbReference>
<organism evidence="10 11">
    <name type="scientific">Coemansia asiatica</name>
    <dbReference type="NCBI Taxonomy" id="1052880"/>
    <lineage>
        <taxon>Eukaryota</taxon>
        <taxon>Fungi</taxon>
        <taxon>Fungi incertae sedis</taxon>
        <taxon>Zoopagomycota</taxon>
        <taxon>Kickxellomycotina</taxon>
        <taxon>Kickxellomycetes</taxon>
        <taxon>Kickxellales</taxon>
        <taxon>Kickxellaceae</taxon>
        <taxon>Coemansia</taxon>
    </lineage>
</organism>
<dbReference type="AlphaFoldDB" id="A0A9W7XR15"/>
<keyword evidence="5 6" id="KW-0342">GTP-binding</keyword>
<dbReference type="InterPro" id="IPR018948">
    <property type="entry name" value="GTP-bd_TrmE_N"/>
</dbReference>
<reference evidence="10" key="1">
    <citation type="submission" date="2022-07" db="EMBL/GenBank/DDBJ databases">
        <title>Phylogenomic reconstructions and comparative analyses of Kickxellomycotina fungi.</title>
        <authorList>
            <person name="Reynolds N.K."/>
            <person name="Stajich J.E."/>
            <person name="Barry K."/>
            <person name="Grigoriev I.V."/>
            <person name="Crous P."/>
            <person name="Smith M.E."/>
        </authorList>
    </citation>
    <scope>NUCLEOTIDE SEQUENCE</scope>
    <source>
        <strain evidence="10">NBRC 105413</strain>
    </source>
</reference>
<evidence type="ECO:0000256" key="5">
    <source>
        <dbReference type="ARBA" id="ARBA00023134"/>
    </source>
</evidence>
<proteinExistence type="inferred from homology"/>
<feature type="domain" description="GTP-binding protein TrmE N-terminal" evidence="8">
    <location>
        <begin position="57"/>
        <end position="175"/>
    </location>
</feature>
<name>A0A9W7XR15_9FUNG</name>
<dbReference type="EMBL" id="JANBOH010000022">
    <property type="protein sequence ID" value="KAJ1647705.1"/>
    <property type="molecule type" value="Genomic_DNA"/>
</dbReference>
<gene>
    <name evidence="10" type="primary">MSS1</name>
    <name evidence="10" type="ORF">LPJ64_000952</name>
</gene>
<evidence type="ECO:0000256" key="3">
    <source>
        <dbReference type="ARBA" id="ARBA00022694"/>
    </source>
</evidence>
<comment type="caution">
    <text evidence="10">The sequence shown here is derived from an EMBL/GenBank/DDBJ whole genome shotgun (WGS) entry which is preliminary data.</text>
</comment>
<dbReference type="GO" id="GO:0005739">
    <property type="term" value="C:mitochondrion"/>
    <property type="evidence" value="ECO:0007669"/>
    <property type="project" value="UniProtKB-SubCell"/>
</dbReference>
<dbReference type="SUPFAM" id="SSF116878">
    <property type="entry name" value="TrmE connector domain"/>
    <property type="match status" value="1"/>
</dbReference>
<dbReference type="GO" id="GO:0005525">
    <property type="term" value="F:GTP binding"/>
    <property type="evidence" value="ECO:0007669"/>
    <property type="project" value="UniProtKB-KW"/>
</dbReference>
<dbReference type="Gene3D" id="3.40.50.300">
    <property type="entry name" value="P-loop containing nucleotide triphosphate hydrolases"/>
    <property type="match status" value="1"/>
</dbReference>
<dbReference type="GO" id="GO:0003924">
    <property type="term" value="F:GTPase activity"/>
    <property type="evidence" value="ECO:0007669"/>
    <property type="project" value="InterPro"/>
</dbReference>
<dbReference type="SUPFAM" id="SSF52540">
    <property type="entry name" value="P-loop containing nucleoside triphosphate hydrolases"/>
    <property type="match status" value="1"/>
</dbReference>
<dbReference type="Pfam" id="PF10396">
    <property type="entry name" value="TrmE_N"/>
    <property type="match status" value="1"/>
</dbReference>
<dbReference type="InterPro" id="IPR027417">
    <property type="entry name" value="P-loop_NTPase"/>
</dbReference>
<accession>A0A9W7XR15</accession>
<dbReference type="InterPro" id="IPR025867">
    <property type="entry name" value="MnmE_helical"/>
</dbReference>
<evidence type="ECO:0000259" key="7">
    <source>
        <dbReference type="Pfam" id="PF01926"/>
    </source>
</evidence>
<evidence type="ECO:0000259" key="8">
    <source>
        <dbReference type="Pfam" id="PF10396"/>
    </source>
</evidence>
<feature type="domain" description="MnmE helical" evidence="9">
    <location>
        <begin position="178"/>
        <end position="525"/>
    </location>
</feature>
<dbReference type="PANTHER" id="PTHR42714">
    <property type="entry name" value="TRNA MODIFICATION GTPASE GTPBP3"/>
    <property type="match status" value="1"/>
</dbReference>
<dbReference type="GO" id="GO:0030488">
    <property type="term" value="P:tRNA methylation"/>
    <property type="evidence" value="ECO:0007669"/>
    <property type="project" value="TreeGrafter"/>
</dbReference>
<dbReference type="GO" id="GO:0002098">
    <property type="term" value="P:tRNA wobble uridine modification"/>
    <property type="evidence" value="ECO:0007669"/>
    <property type="project" value="TreeGrafter"/>
</dbReference>
<evidence type="ECO:0000256" key="6">
    <source>
        <dbReference type="RuleBase" id="RU003313"/>
    </source>
</evidence>
<keyword evidence="3 6" id="KW-0819">tRNA processing</keyword>
<keyword evidence="11" id="KW-1185">Reference proteome</keyword>
<dbReference type="InterPro" id="IPR005225">
    <property type="entry name" value="Small_GTP-bd"/>
</dbReference>
<dbReference type="PANTHER" id="PTHR42714:SF2">
    <property type="entry name" value="TRNA MODIFICATION GTPASE GTPBP3, MITOCHONDRIAL"/>
    <property type="match status" value="1"/>
</dbReference>
<dbReference type="Pfam" id="PF01926">
    <property type="entry name" value="MMR_HSR1"/>
    <property type="match status" value="1"/>
</dbReference>
<evidence type="ECO:0000259" key="9">
    <source>
        <dbReference type="Pfam" id="PF12631"/>
    </source>
</evidence>
<dbReference type="Gene3D" id="3.30.1360.120">
    <property type="entry name" value="Probable tRNA modification gtpase trme, domain 1"/>
    <property type="match status" value="1"/>
</dbReference>
<protein>
    <submittedName>
        <fullName evidence="10">Mitochondrial splicing system protein</fullName>
    </submittedName>
</protein>
<evidence type="ECO:0000313" key="10">
    <source>
        <dbReference type="EMBL" id="KAJ1647705.1"/>
    </source>
</evidence>
<evidence type="ECO:0000256" key="1">
    <source>
        <dbReference type="ARBA" id="ARBA00004173"/>
    </source>
</evidence>
<dbReference type="InterPro" id="IPR027266">
    <property type="entry name" value="TrmE/GcvT-like"/>
</dbReference>
<evidence type="ECO:0000256" key="2">
    <source>
        <dbReference type="ARBA" id="ARBA00011043"/>
    </source>
</evidence>
<sequence length="528" mass="57467">MHALKGQLFSVGTHASIRSIRRQPLSPLRKPSLNAFSQAAVASGHRQTLEESPSADTIFALSTHPGKSAIAIVRVSGPQTASVLSQMLAAKCPPAARKATMTRITHPLDASNTLDTAICLWFPGPHSYTGEDMAEFHIHGGTAVIGSVLQALGDINGVRMAAAGEFSRRAFDNDKMDLTKLEGVADLINAETEEQRKLAVRQIDGELYIKYSRWREAIVGARARIEAVIDFSEEENIEDGVYAQVRQDVDALRMEIAGHLDDRRRGEIMRSGVALSIVGPPNSGKSTMLNKLAMRQVAIVSPIAGTTRDIVETTLDIGGYPVVVRDSAGLRKSSDDVIEIEGIRRAIQAAENADVRIFMLDAAQALRCTSLEQVLDDADWKRLLYLPHTFVVLNKSDTLGTLDSAMTKQAIDRWVSAQKQLLGAPVALVSCTTMHGWDALMGKVADDIRQSWGRSAGSSMPLTKARHREHLKRCLYHLDAFDRIGEEDLVVLAAEELRAASDALGKITGNVGIEDILDALFSEFCIGK</sequence>